<reference evidence="4" key="1">
    <citation type="submission" date="2020-11" db="EMBL/GenBank/DDBJ databases">
        <title>Bacterial whole genome sequence for Panacibacter sp. DH6.</title>
        <authorList>
            <person name="Le V."/>
            <person name="Ko S."/>
            <person name="Ahn C.-Y."/>
            <person name="Oh H.-M."/>
        </authorList>
    </citation>
    <scope>NUCLEOTIDE SEQUENCE</scope>
    <source>
        <strain evidence="4">DH6</strain>
    </source>
</reference>
<dbReference type="SUPFAM" id="SSF46565">
    <property type="entry name" value="Chaperone J-domain"/>
    <property type="match status" value="1"/>
</dbReference>
<name>A0A931GW04_9BACT</name>
<dbReference type="InterPro" id="IPR036869">
    <property type="entry name" value="J_dom_sf"/>
</dbReference>
<keyword evidence="2" id="KW-1133">Transmembrane helix</keyword>
<feature type="transmembrane region" description="Helical" evidence="2">
    <location>
        <begin position="192"/>
        <end position="212"/>
    </location>
</feature>
<dbReference type="AlphaFoldDB" id="A0A931GW04"/>
<gene>
    <name evidence="4" type="ORF">I5907_12315</name>
</gene>
<accession>A0A931GW04</accession>
<dbReference type="GO" id="GO:0036503">
    <property type="term" value="P:ERAD pathway"/>
    <property type="evidence" value="ECO:0007669"/>
    <property type="project" value="TreeGrafter"/>
</dbReference>
<protein>
    <submittedName>
        <fullName evidence="4">J domain-containing protein</fullName>
    </submittedName>
</protein>
<keyword evidence="5" id="KW-1185">Reference proteome</keyword>
<sequence length="214" mass="24672">MSAKDYYKVLGVKPDASGDEIKRSYRRLALKYHPDKNPGDVVAEATFKEVAEAYEILSDNVKREDYHYKRFYTYNYKYKEKERVTPQTIVKAAQKIQDLTAGADPFRMNQDALFFQVEDVLSENNLELLVRENATAEKQVILLALLNACRLMEFSFYQQLHDKMLLLASDATAKTVTQFYRRKKREADWGKYKTAGAVVLAILMCLAIFLAGKL</sequence>
<dbReference type="EMBL" id="JADWYR010000002">
    <property type="protein sequence ID" value="MBG9377020.1"/>
    <property type="molecule type" value="Genomic_DNA"/>
</dbReference>
<dbReference type="InterPro" id="IPR018253">
    <property type="entry name" value="DnaJ_domain_CS"/>
</dbReference>
<dbReference type="GO" id="GO:0051787">
    <property type="term" value="F:misfolded protein binding"/>
    <property type="evidence" value="ECO:0007669"/>
    <property type="project" value="TreeGrafter"/>
</dbReference>
<keyword evidence="1" id="KW-0143">Chaperone</keyword>
<evidence type="ECO:0000313" key="4">
    <source>
        <dbReference type="EMBL" id="MBG9377020.1"/>
    </source>
</evidence>
<dbReference type="PANTHER" id="PTHR44360">
    <property type="entry name" value="DNAJ HOMOLOG SUBFAMILY B MEMBER 9"/>
    <property type="match status" value="1"/>
</dbReference>
<evidence type="ECO:0000259" key="3">
    <source>
        <dbReference type="PROSITE" id="PS50076"/>
    </source>
</evidence>
<organism evidence="4 5">
    <name type="scientific">Panacibacter microcysteis</name>
    <dbReference type="NCBI Taxonomy" id="2793269"/>
    <lineage>
        <taxon>Bacteria</taxon>
        <taxon>Pseudomonadati</taxon>
        <taxon>Bacteroidota</taxon>
        <taxon>Chitinophagia</taxon>
        <taxon>Chitinophagales</taxon>
        <taxon>Chitinophagaceae</taxon>
        <taxon>Panacibacter</taxon>
    </lineage>
</organism>
<keyword evidence="2" id="KW-0472">Membrane</keyword>
<evidence type="ECO:0000256" key="2">
    <source>
        <dbReference type="SAM" id="Phobius"/>
    </source>
</evidence>
<dbReference type="SMART" id="SM00271">
    <property type="entry name" value="DnaJ"/>
    <property type="match status" value="1"/>
</dbReference>
<dbReference type="PROSITE" id="PS00636">
    <property type="entry name" value="DNAJ_1"/>
    <property type="match status" value="1"/>
</dbReference>
<dbReference type="PRINTS" id="PR00625">
    <property type="entry name" value="JDOMAIN"/>
</dbReference>
<dbReference type="GO" id="GO:0051087">
    <property type="term" value="F:protein-folding chaperone binding"/>
    <property type="evidence" value="ECO:0007669"/>
    <property type="project" value="TreeGrafter"/>
</dbReference>
<feature type="domain" description="J" evidence="3">
    <location>
        <begin position="5"/>
        <end position="70"/>
    </location>
</feature>
<dbReference type="PROSITE" id="PS50076">
    <property type="entry name" value="DNAJ_2"/>
    <property type="match status" value="1"/>
</dbReference>
<evidence type="ECO:0000313" key="5">
    <source>
        <dbReference type="Proteomes" id="UP000628448"/>
    </source>
</evidence>
<dbReference type="PANTHER" id="PTHR44360:SF1">
    <property type="entry name" value="DNAJ HOMOLOG SUBFAMILY B MEMBER 9"/>
    <property type="match status" value="1"/>
</dbReference>
<dbReference type="InterPro" id="IPR051948">
    <property type="entry name" value="Hsp70_co-chaperone_J-domain"/>
</dbReference>
<dbReference type="Pfam" id="PF00226">
    <property type="entry name" value="DnaJ"/>
    <property type="match status" value="1"/>
</dbReference>
<dbReference type="Gene3D" id="1.10.287.110">
    <property type="entry name" value="DnaJ domain"/>
    <property type="match status" value="1"/>
</dbReference>
<dbReference type="Proteomes" id="UP000628448">
    <property type="component" value="Unassembled WGS sequence"/>
</dbReference>
<evidence type="ECO:0000256" key="1">
    <source>
        <dbReference type="ARBA" id="ARBA00023186"/>
    </source>
</evidence>
<dbReference type="RefSeq" id="WP_196991122.1">
    <property type="nucleotide sequence ID" value="NZ_JADWYR010000002.1"/>
</dbReference>
<proteinExistence type="predicted"/>
<dbReference type="InterPro" id="IPR001623">
    <property type="entry name" value="DnaJ_domain"/>
</dbReference>
<dbReference type="CDD" id="cd06257">
    <property type="entry name" value="DnaJ"/>
    <property type="match status" value="1"/>
</dbReference>
<keyword evidence="2" id="KW-0812">Transmembrane</keyword>
<comment type="caution">
    <text evidence="4">The sequence shown here is derived from an EMBL/GenBank/DDBJ whole genome shotgun (WGS) entry which is preliminary data.</text>
</comment>